<evidence type="ECO:0000313" key="4">
    <source>
        <dbReference type="EMBL" id="MCX5571439.1"/>
    </source>
</evidence>
<dbReference type="RefSeq" id="WP_266340399.1">
    <property type="nucleotide sequence ID" value="NZ_JAPKNK010000010.1"/>
</dbReference>
<evidence type="ECO:0000256" key="2">
    <source>
        <dbReference type="PIRSR" id="PIRSR005962-1"/>
    </source>
</evidence>
<feature type="binding site" evidence="2">
    <location>
        <position position="360"/>
    </location>
    <ligand>
        <name>Mn(2+)</name>
        <dbReference type="ChEBI" id="CHEBI:29035"/>
        <label>2</label>
    </ligand>
</feature>
<evidence type="ECO:0000259" key="3">
    <source>
        <dbReference type="Pfam" id="PF07687"/>
    </source>
</evidence>
<feature type="binding site" evidence="2">
    <location>
        <position position="139"/>
    </location>
    <ligand>
        <name>Mn(2+)</name>
        <dbReference type="ChEBI" id="CHEBI:29035"/>
        <label>2</label>
    </ligand>
</feature>
<dbReference type="Gene3D" id="3.30.70.360">
    <property type="match status" value="1"/>
</dbReference>
<sequence>MPIVNRLAEYQDELAAWRHDLHQHPEILYDVHRTAASVAARLREFGVDEVVTGLGRTGVVGVIRGRRGEGGRTVGLRADMDALPLTEITGKPYSSTIPGKMHACGHDGHTVMLLGAAKYLAETRNFDGTAVVIFQPAEEGGGGGRAMVEDGLMERFGIDEVYGMHNMPGLDLGKFAIRPGPIMAATDEFNLSIAGLGAHAAKPHLSLDPIVIGAQLVQAMQTIVSRSVDPLESVVVSVTKFHAGEAHNIIPQTAALGGTVRTLKAEMRDLAERRIREIAAGIGAAHGVSIEVDYDRNYPVTVNHVANTLFAGDIASEIVGGDRVDRDVAPMMGGEDFSYMLEKRPGAFIFIGNGDSAGLHNPAYDFNDDALPIGASYWVRLVETSLAPA</sequence>
<dbReference type="PANTHER" id="PTHR11014:SF63">
    <property type="entry name" value="METALLOPEPTIDASE, PUTATIVE (AFU_ORTHOLOGUE AFUA_6G09600)-RELATED"/>
    <property type="match status" value="1"/>
</dbReference>
<feature type="domain" description="Peptidase M20 dimerisation" evidence="3">
    <location>
        <begin position="189"/>
        <end position="280"/>
    </location>
</feature>
<keyword evidence="2" id="KW-0479">Metal-binding</keyword>
<keyword evidence="5" id="KW-1185">Reference proteome</keyword>
<keyword evidence="1" id="KW-0378">Hydrolase</keyword>
<dbReference type="InterPro" id="IPR036264">
    <property type="entry name" value="Bact_exopeptidase_dim_dom"/>
</dbReference>
<name>A0A9X3E4J7_9HYPH</name>
<dbReference type="GO" id="GO:0050118">
    <property type="term" value="F:N-acetyldiaminopimelate deacetylase activity"/>
    <property type="evidence" value="ECO:0007669"/>
    <property type="project" value="UniProtKB-ARBA"/>
</dbReference>
<dbReference type="Gene3D" id="3.40.630.10">
    <property type="entry name" value="Zn peptidases"/>
    <property type="match status" value="1"/>
</dbReference>
<evidence type="ECO:0000313" key="5">
    <source>
        <dbReference type="Proteomes" id="UP001144805"/>
    </source>
</evidence>
<feature type="binding site" evidence="2">
    <location>
        <position position="104"/>
    </location>
    <ligand>
        <name>Mn(2+)</name>
        <dbReference type="ChEBI" id="CHEBI:29035"/>
        <label>2</label>
    </ligand>
</feature>
<dbReference type="EMBL" id="JAPKNK010000010">
    <property type="protein sequence ID" value="MCX5571439.1"/>
    <property type="molecule type" value="Genomic_DNA"/>
</dbReference>
<dbReference type="Pfam" id="PF07687">
    <property type="entry name" value="M20_dimer"/>
    <property type="match status" value="1"/>
</dbReference>
<protein>
    <submittedName>
        <fullName evidence="4">M20 family metallopeptidase</fullName>
    </submittedName>
</protein>
<accession>A0A9X3E4J7</accession>
<proteinExistence type="predicted"/>
<dbReference type="CDD" id="cd05666">
    <property type="entry name" value="M20_Acy1-like"/>
    <property type="match status" value="1"/>
</dbReference>
<dbReference type="Proteomes" id="UP001144805">
    <property type="component" value="Unassembled WGS sequence"/>
</dbReference>
<dbReference type="GO" id="GO:0019877">
    <property type="term" value="P:diaminopimelate biosynthetic process"/>
    <property type="evidence" value="ECO:0007669"/>
    <property type="project" value="UniProtKB-ARBA"/>
</dbReference>
<dbReference type="InterPro" id="IPR002933">
    <property type="entry name" value="Peptidase_M20"/>
</dbReference>
<feature type="binding site" evidence="2">
    <location>
        <position position="165"/>
    </location>
    <ligand>
        <name>Mn(2+)</name>
        <dbReference type="ChEBI" id="CHEBI:29035"/>
        <label>2</label>
    </ligand>
</feature>
<comment type="cofactor">
    <cofactor evidence="2">
        <name>Mn(2+)</name>
        <dbReference type="ChEBI" id="CHEBI:29035"/>
    </cofactor>
    <text evidence="2">The Mn(2+) ion enhances activity.</text>
</comment>
<keyword evidence="2" id="KW-0464">Manganese</keyword>
<comment type="caution">
    <text evidence="4">The sequence shown here is derived from an EMBL/GenBank/DDBJ whole genome shotgun (WGS) entry which is preliminary data.</text>
</comment>
<evidence type="ECO:0000256" key="1">
    <source>
        <dbReference type="ARBA" id="ARBA00022801"/>
    </source>
</evidence>
<dbReference type="AlphaFoldDB" id="A0A9X3E4J7"/>
<feature type="binding site" evidence="2">
    <location>
        <position position="106"/>
    </location>
    <ligand>
        <name>Mn(2+)</name>
        <dbReference type="ChEBI" id="CHEBI:29035"/>
        <label>2</label>
    </ligand>
</feature>
<dbReference type="PIRSF" id="PIRSF005962">
    <property type="entry name" value="Pept_M20D_amidohydro"/>
    <property type="match status" value="1"/>
</dbReference>
<dbReference type="SUPFAM" id="SSF55031">
    <property type="entry name" value="Bacterial exopeptidase dimerisation domain"/>
    <property type="match status" value="1"/>
</dbReference>
<dbReference type="InterPro" id="IPR017439">
    <property type="entry name" value="Amidohydrolase"/>
</dbReference>
<gene>
    <name evidence="4" type="ORF">OSH07_19725</name>
</gene>
<dbReference type="InterPro" id="IPR011650">
    <property type="entry name" value="Peptidase_M20_dimer"/>
</dbReference>
<reference evidence="4" key="1">
    <citation type="submission" date="2022-11" db="EMBL/GenBank/DDBJ databases">
        <title>Biodiversity and phylogenetic relationships of bacteria.</title>
        <authorList>
            <person name="Machado R.A.R."/>
            <person name="Bhat A."/>
            <person name="Loulou A."/>
            <person name="Kallel S."/>
        </authorList>
    </citation>
    <scope>NUCLEOTIDE SEQUENCE</scope>
    <source>
        <strain evidence="4">K-TC2</strain>
    </source>
</reference>
<dbReference type="GO" id="GO:0046872">
    <property type="term" value="F:metal ion binding"/>
    <property type="evidence" value="ECO:0007669"/>
    <property type="project" value="UniProtKB-KW"/>
</dbReference>
<dbReference type="NCBIfam" id="TIGR01891">
    <property type="entry name" value="amidohydrolases"/>
    <property type="match status" value="1"/>
</dbReference>
<organism evidence="4 5">
    <name type="scientific">Kaistia nematophila</name>
    <dbReference type="NCBI Taxonomy" id="2994654"/>
    <lineage>
        <taxon>Bacteria</taxon>
        <taxon>Pseudomonadati</taxon>
        <taxon>Pseudomonadota</taxon>
        <taxon>Alphaproteobacteria</taxon>
        <taxon>Hyphomicrobiales</taxon>
        <taxon>Kaistiaceae</taxon>
        <taxon>Kaistia</taxon>
    </lineage>
</organism>
<dbReference type="Pfam" id="PF01546">
    <property type="entry name" value="Peptidase_M20"/>
    <property type="match status" value="1"/>
</dbReference>
<dbReference type="PANTHER" id="PTHR11014">
    <property type="entry name" value="PEPTIDASE M20 FAMILY MEMBER"/>
    <property type="match status" value="1"/>
</dbReference>
<dbReference type="FunFam" id="3.30.70.360:FF:000001">
    <property type="entry name" value="N-acetyldiaminopimelate deacetylase"/>
    <property type="match status" value="1"/>
</dbReference>
<dbReference type="SUPFAM" id="SSF53187">
    <property type="entry name" value="Zn-dependent exopeptidases"/>
    <property type="match status" value="1"/>
</dbReference>